<accession>A0A1D8GG86</accession>
<sequence length="434" mass="49832">MLRRSLIFIMLMVTLLIFPVISSAQIQEPIHISINNNYVPFDEATGYPFIDENNRIQVPLRVTLETFGAIVEWKNEAKTVLIQKNDIKIEVPINEPYILVNGKKVDNDAPSLIKNNRIYLPIRVIMEHLGSQVRWDSQLRTVSITYTIDENNEKIQNEQPQVKIEAPSKSEKNQATIKIITDKENSIYLNGNIINLDANNEYIVELKNIKNEFEVVVVNNQALKTTTTFTIERIIDEIYLNVEAENKSTEDGKVLITGNTNPENTVTINGKKVSTNKKGEFEYWLNDLQPNNNIVTVIAENKESNKKIEKKIDVYYDKNLKVEEDYYGSSSPEKETEYKKPVIYLDEEIPEVTDQESFTVSGTCENTEYIIVQSPLNFNTRTKPVNNRFSITVKLSTDNEIARKEKGIGNVVTIIAENGDKIFVKEYVVYYNKE</sequence>
<protein>
    <recommendedName>
        <fullName evidence="1">Copper amine oxidase-like N-terminal domain-containing protein</fullName>
    </recommendedName>
</protein>
<dbReference type="Proteomes" id="UP000095743">
    <property type="component" value="Chromosome"/>
</dbReference>
<gene>
    <name evidence="2" type="ORF">Gferi_10320</name>
</gene>
<dbReference type="InterPro" id="IPR012854">
    <property type="entry name" value="Cu_amine_oxidase-like_N"/>
</dbReference>
<dbReference type="InterPro" id="IPR013783">
    <property type="entry name" value="Ig-like_fold"/>
</dbReference>
<dbReference type="KEGG" id="gfe:Gferi_10320"/>
<evidence type="ECO:0000313" key="3">
    <source>
        <dbReference type="Proteomes" id="UP000095743"/>
    </source>
</evidence>
<dbReference type="OrthoDB" id="9812811at2"/>
<reference evidence="2 3" key="1">
    <citation type="submission" date="2016-09" db="EMBL/GenBank/DDBJ databases">
        <title>Genomic analysis reveals versatility of anaerobic energy metabolism of Geosporobacter ferrireducens IRF9 of phylum Firmicutes.</title>
        <authorList>
            <person name="Kim S.-J."/>
        </authorList>
    </citation>
    <scope>NUCLEOTIDE SEQUENCE [LARGE SCALE GENOMIC DNA]</scope>
    <source>
        <strain evidence="2 3">IRF9</strain>
    </source>
</reference>
<evidence type="ECO:0000259" key="1">
    <source>
        <dbReference type="Pfam" id="PF07833"/>
    </source>
</evidence>
<keyword evidence="3" id="KW-1185">Reference proteome</keyword>
<dbReference type="EMBL" id="CP017269">
    <property type="protein sequence ID" value="AOT69944.1"/>
    <property type="molecule type" value="Genomic_DNA"/>
</dbReference>
<proteinExistence type="predicted"/>
<dbReference type="RefSeq" id="WP_069976149.1">
    <property type="nucleotide sequence ID" value="NZ_CP017269.1"/>
</dbReference>
<dbReference type="Gene3D" id="3.30.457.10">
    <property type="entry name" value="Copper amine oxidase-like, N-terminal domain"/>
    <property type="match status" value="1"/>
</dbReference>
<dbReference type="AlphaFoldDB" id="A0A1D8GG86"/>
<dbReference type="InterPro" id="IPR036582">
    <property type="entry name" value="Mao_N_sf"/>
</dbReference>
<organism evidence="2 3">
    <name type="scientific">Geosporobacter ferrireducens</name>
    <dbReference type="NCBI Taxonomy" id="1424294"/>
    <lineage>
        <taxon>Bacteria</taxon>
        <taxon>Bacillati</taxon>
        <taxon>Bacillota</taxon>
        <taxon>Clostridia</taxon>
        <taxon>Peptostreptococcales</taxon>
        <taxon>Thermotaleaceae</taxon>
        <taxon>Geosporobacter</taxon>
    </lineage>
</organism>
<name>A0A1D8GG86_9FIRM</name>
<dbReference type="STRING" id="1424294.Gferi_10320"/>
<dbReference type="Pfam" id="PF07833">
    <property type="entry name" value="Cu_amine_oxidN1"/>
    <property type="match status" value="1"/>
</dbReference>
<evidence type="ECO:0000313" key="2">
    <source>
        <dbReference type="EMBL" id="AOT69944.1"/>
    </source>
</evidence>
<dbReference type="Gene3D" id="2.60.40.10">
    <property type="entry name" value="Immunoglobulins"/>
    <property type="match status" value="1"/>
</dbReference>
<feature type="domain" description="Copper amine oxidase-like N-terminal" evidence="1">
    <location>
        <begin position="34"/>
        <end position="144"/>
    </location>
</feature>
<dbReference type="SUPFAM" id="SSF55383">
    <property type="entry name" value="Copper amine oxidase, domain N"/>
    <property type="match status" value="1"/>
</dbReference>